<dbReference type="Gene3D" id="1.20.1260.30">
    <property type="match status" value="1"/>
</dbReference>
<evidence type="ECO:0000256" key="2">
    <source>
        <dbReference type="ARBA" id="ARBA00022747"/>
    </source>
</evidence>
<evidence type="ECO:0000313" key="4">
    <source>
        <dbReference type="Proteomes" id="UP000634004"/>
    </source>
</evidence>
<protein>
    <submittedName>
        <fullName evidence="3">Uncharacterized protein</fullName>
    </submittedName>
</protein>
<dbReference type="Proteomes" id="UP000634004">
    <property type="component" value="Unassembled WGS sequence"/>
</dbReference>
<evidence type="ECO:0000313" key="3">
    <source>
        <dbReference type="EMBL" id="GHA88616.1"/>
    </source>
</evidence>
<dbReference type="InterPro" id="IPR038333">
    <property type="entry name" value="T1MK-like_N_sf"/>
</dbReference>
<dbReference type="EMBL" id="BMZH01000003">
    <property type="protein sequence ID" value="GHA88616.1"/>
    <property type="molecule type" value="Genomic_DNA"/>
</dbReference>
<proteinExistence type="inferred from homology"/>
<name>A0A8J3CNE7_9PROT</name>
<reference evidence="3" key="2">
    <citation type="submission" date="2020-09" db="EMBL/GenBank/DDBJ databases">
        <authorList>
            <person name="Sun Q."/>
            <person name="Kim S."/>
        </authorList>
    </citation>
    <scope>NUCLEOTIDE SEQUENCE</scope>
    <source>
        <strain evidence="3">KCTC 32513</strain>
    </source>
</reference>
<organism evidence="3 4">
    <name type="scientific">Algimonas arctica</name>
    <dbReference type="NCBI Taxonomy" id="1479486"/>
    <lineage>
        <taxon>Bacteria</taxon>
        <taxon>Pseudomonadati</taxon>
        <taxon>Pseudomonadota</taxon>
        <taxon>Alphaproteobacteria</taxon>
        <taxon>Maricaulales</taxon>
        <taxon>Robiginitomaculaceae</taxon>
        <taxon>Algimonas</taxon>
    </lineage>
</organism>
<sequence>MFEQTFKNLDDIMFQEPGCNSELDYAEQSPWLLFLKYLDDFEAARAIEAKISGQNHTPIFKNEYRWSSCAKPARGDGSHDNEAALIGSDLIDCPTT</sequence>
<keyword evidence="2" id="KW-0680">Restriction system</keyword>
<dbReference type="RefSeq" id="WP_189495967.1">
    <property type="nucleotide sequence ID" value="NZ_BMZH01000003.1"/>
</dbReference>
<keyword evidence="4" id="KW-1185">Reference proteome</keyword>
<evidence type="ECO:0000256" key="1">
    <source>
        <dbReference type="ARBA" id="ARBA00006594"/>
    </source>
</evidence>
<comment type="similarity">
    <text evidence="1">Belongs to the N(4)/N(6)-methyltransferase family.</text>
</comment>
<dbReference type="GO" id="GO:0009307">
    <property type="term" value="P:DNA restriction-modification system"/>
    <property type="evidence" value="ECO:0007669"/>
    <property type="project" value="UniProtKB-KW"/>
</dbReference>
<comment type="caution">
    <text evidence="3">The sequence shown here is derived from an EMBL/GenBank/DDBJ whole genome shotgun (WGS) entry which is preliminary data.</text>
</comment>
<accession>A0A8J3CNE7</accession>
<gene>
    <name evidence="3" type="ORF">GCM10009069_09490</name>
</gene>
<dbReference type="AlphaFoldDB" id="A0A8J3CNE7"/>
<reference evidence="3" key="1">
    <citation type="journal article" date="2014" name="Int. J. Syst. Evol. Microbiol.">
        <title>Complete genome sequence of Corynebacterium casei LMG S-19264T (=DSM 44701T), isolated from a smear-ripened cheese.</title>
        <authorList>
            <consortium name="US DOE Joint Genome Institute (JGI-PGF)"/>
            <person name="Walter F."/>
            <person name="Albersmeier A."/>
            <person name="Kalinowski J."/>
            <person name="Ruckert C."/>
        </authorList>
    </citation>
    <scope>NUCLEOTIDE SEQUENCE</scope>
    <source>
        <strain evidence="3">KCTC 32513</strain>
    </source>
</reference>